<evidence type="ECO:0000313" key="5">
    <source>
        <dbReference type="Proteomes" id="UP000680750"/>
    </source>
</evidence>
<dbReference type="KEGG" id="aser:Asera_30090"/>
<keyword evidence="2" id="KW-0472">Membrane</keyword>
<dbReference type="EMBL" id="AP023354">
    <property type="protein sequence ID" value="BCJ28901.1"/>
    <property type="molecule type" value="Genomic_DNA"/>
</dbReference>
<reference evidence="4" key="1">
    <citation type="submission" date="2020-08" db="EMBL/GenBank/DDBJ databases">
        <title>Whole genome shotgun sequence of Actinocatenispora sera NBRC 101916.</title>
        <authorList>
            <person name="Komaki H."/>
            <person name="Tamura T."/>
        </authorList>
    </citation>
    <scope>NUCLEOTIDE SEQUENCE</scope>
    <source>
        <strain evidence="4">NBRC 101916</strain>
    </source>
</reference>
<dbReference type="InterPro" id="IPR055568">
    <property type="entry name" value="DUF7144"/>
</dbReference>
<dbReference type="RefSeq" id="WP_157035081.1">
    <property type="nucleotide sequence ID" value="NZ_AP023354.1"/>
</dbReference>
<feature type="transmembrane region" description="Helical" evidence="2">
    <location>
        <begin position="106"/>
        <end position="126"/>
    </location>
</feature>
<keyword evidence="2" id="KW-1133">Transmembrane helix</keyword>
<gene>
    <name evidence="4" type="ORF">Asera_30090</name>
</gene>
<evidence type="ECO:0000256" key="1">
    <source>
        <dbReference type="SAM" id="MobiDB-lite"/>
    </source>
</evidence>
<organism evidence="4 5">
    <name type="scientific">Actinocatenispora sera</name>
    <dbReference type="NCBI Taxonomy" id="390989"/>
    <lineage>
        <taxon>Bacteria</taxon>
        <taxon>Bacillati</taxon>
        <taxon>Actinomycetota</taxon>
        <taxon>Actinomycetes</taxon>
        <taxon>Micromonosporales</taxon>
        <taxon>Micromonosporaceae</taxon>
        <taxon>Actinocatenispora</taxon>
    </lineage>
</organism>
<dbReference type="Proteomes" id="UP000680750">
    <property type="component" value="Chromosome"/>
</dbReference>
<feature type="transmembrane region" description="Helical" evidence="2">
    <location>
        <begin position="56"/>
        <end position="76"/>
    </location>
</feature>
<keyword evidence="5" id="KW-1185">Reference proteome</keyword>
<protein>
    <recommendedName>
        <fullName evidence="3">DUF7144 domain-containing protein</fullName>
    </recommendedName>
</protein>
<sequence length="201" mass="21402">MARSQHAGLAMAGSVFAATMMVMIGVFEAIMGVVGIVKNQFYVATNNYLFNLDTTAWGWVHLVLGVLLVLVGIALFGGAAWAAMTAIALAALSAINNFFFLPHYPIWSLVVIAANVFVIWSLATAINSRADSRREDWQETGGGAEKWPQRNVGAPSSRTAADADAQSRPPAGTDAPRHAATQRAQDTAADAHIVPEHRADT</sequence>
<evidence type="ECO:0000256" key="2">
    <source>
        <dbReference type="SAM" id="Phobius"/>
    </source>
</evidence>
<feature type="transmembrane region" description="Helical" evidence="2">
    <location>
        <begin position="12"/>
        <end position="36"/>
    </location>
</feature>
<proteinExistence type="predicted"/>
<accession>A0A810L3E5</accession>
<dbReference type="AlphaFoldDB" id="A0A810L3E5"/>
<feature type="domain" description="DUF7144" evidence="3">
    <location>
        <begin position="14"/>
        <end position="124"/>
    </location>
</feature>
<evidence type="ECO:0000259" key="3">
    <source>
        <dbReference type="Pfam" id="PF23636"/>
    </source>
</evidence>
<feature type="region of interest" description="Disordered" evidence="1">
    <location>
        <begin position="133"/>
        <end position="201"/>
    </location>
</feature>
<feature type="compositionally biased region" description="Low complexity" evidence="1">
    <location>
        <begin position="178"/>
        <end position="192"/>
    </location>
</feature>
<dbReference type="Pfam" id="PF23636">
    <property type="entry name" value="DUF7144"/>
    <property type="match status" value="1"/>
</dbReference>
<name>A0A810L3E5_9ACTN</name>
<keyword evidence="2" id="KW-0812">Transmembrane</keyword>
<evidence type="ECO:0000313" key="4">
    <source>
        <dbReference type="EMBL" id="BCJ28901.1"/>
    </source>
</evidence>
<dbReference type="OrthoDB" id="4482242at2"/>